<keyword evidence="1" id="KW-0472">Membrane</keyword>
<feature type="transmembrane region" description="Helical" evidence="1">
    <location>
        <begin position="16"/>
        <end position="37"/>
    </location>
</feature>
<accession>A0A645C5K3</accession>
<gene>
    <name evidence="2" type="ORF">SDC9_119234</name>
</gene>
<reference evidence="2" key="1">
    <citation type="submission" date="2019-08" db="EMBL/GenBank/DDBJ databases">
        <authorList>
            <person name="Kucharzyk K."/>
            <person name="Murdoch R.W."/>
            <person name="Higgins S."/>
            <person name="Loffler F."/>
        </authorList>
    </citation>
    <scope>NUCLEOTIDE SEQUENCE</scope>
</reference>
<keyword evidence="1" id="KW-0812">Transmembrane</keyword>
<proteinExistence type="predicted"/>
<sequence>MPIDDFCDEYGKLNPGIFSLAPVQYTLLSVFIGLLLIDRLDLSQQNSLGNFIVNVGQTILTAAAQGQLLNESNQAAQKREGPPKDISYDDMRRQIELLKNQIDIIGKKTNHHEPPSCT</sequence>
<comment type="caution">
    <text evidence="2">The sequence shown here is derived from an EMBL/GenBank/DDBJ whole genome shotgun (WGS) entry which is preliminary data.</text>
</comment>
<protein>
    <submittedName>
        <fullName evidence="2">Uncharacterized protein</fullName>
    </submittedName>
</protein>
<name>A0A645C5K3_9ZZZZ</name>
<evidence type="ECO:0000313" key="2">
    <source>
        <dbReference type="EMBL" id="MPM72261.1"/>
    </source>
</evidence>
<dbReference type="AlphaFoldDB" id="A0A645C5K3"/>
<evidence type="ECO:0000256" key="1">
    <source>
        <dbReference type="SAM" id="Phobius"/>
    </source>
</evidence>
<keyword evidence="1" id="KW-1133">Transmembrane helix</keyword>
<organism evidence="2">
    <name type="scientific">bioreactor metagenome</name>
    <dbReference type="NCBI Taxonomy" id="1076179"/>
    <lineage>
        <taxon>unclassified sequences</taxon>
        <taxon>metagenomes</taxon>
        <taxon>ecological metagenomes</taxon>
    </lineage>
</organism>
<dbReference type="EMBL" id="VSSQ01024636">
    <property type="protein sequence ID" value="MPM72261.1"/>
    <property type="molecule type" value="Genomic_DNA"/>
</dbReference>